<evidence type="ECO:0000313" key="2">
    <source>
        <dbReference type="EMBL" id="RKO82988.1"/>
    </source>
</evidence>
<reference evidence="3" key="1">
    <citation type="journal article" date="2018" name="Nat. Microbiol.">
        <title>Leveraging single-cell genomics to expand the fungal tree of life.</title>
        <authorList>
            <person name="Ahrendt S.R."/>
            <person name="Quandt C.A."/>
            <person name="Ciobanu D."/>
            <person name="Clum A."/>
            <person name="Salamov A."/>
            <person name="Andreopoulos B."/>
            <person name="Cheng J.F."/>
            <person name="Woyke T."/>
            <person name="Pelin A."/>
            <person name="Henrissat B."/>
            <person name="Reynolds N.K."/>
            <person name="Benny G.L."/>
            <person name="Smith M.E."/>
            <person name="James T.Y."/>
            <person name="Grigoriev I.V."/>
        </authorList>
    </citation>
    <scope>NUCLEOTIDE SEQUENCE [LARGE SCALE GENOMIC DNA]</scope>
</reference>
<dbReference type="EMBL" id="ML001813">
    <property type="protein sequence ID" value="RKO82988.1"/>
    <property type="molecule type" value="Genomic_DNA"/>
</dbReference>
<protein>
    <submittedName>
        <fullName evidence="2">Uncharacterized protein</fullName>
    </submittedName>
</protein>
<dbReference type="Proteomes" id="UP000269721">
    <property type="component" value="Unassembled WGS sequence"/>
</dbReference>
<feature type="region of interest" description="Disordered" evidence="1">
    <location>
        <begin position="210"/>
        <end position="238"/>
    </location>
</feature>
<organism evidence="2 3">
    <name type="scientific">Blyttiomyces helicus</name>
    <dbReference type="NCBI Taxonomy" id="388810"/>
    <lineage>
        <taxon>Eukaryota</taxon>
        <taxon>Fungi</taxon>
        <taxon>Fungi incertae sedis</taxon>
        <taxon>Chytridiomycota</taxon>
        <taxon>Chytridiomycota incertae sedis</taxon>
        <taxon>Chytridiomycetes</taxon>
        <taxon>Chytridiomycetes incertae sedis</taxon>
        <taxon>Blyttiomyces</taxon>
    </lineage>
</organism>
<proteinExistence type="predicted"/>
<evidence type="ECO:0000256" key="1">
    <source>
        <dbReference type="SAM" id="MobiDB-lite"/>
    </source>
</evidence>
<keyword evidence="3" id="KW-1185">Reference proteome</keyword>
<sequence length="277" mass="30065">MTISSGPARPRQSPRILTNQPLLRYRALPRRNGNQRPRGNDGARPAGKEARHPVISVLALSAWTRYAAVCAFATESPHPSQDAAAVARGSTLPIARQTRAAVPIATLSHRLEASRSGQKHLLGMMAEMRLAMLDEPRGQGVIDAGASFGQAMPRNLVRRAIGKSAEEVYEPPGNFPPLPYFRHTPHRRPPPLSLPPHASHVQTTRCESVQSHAAHDGGTDCDAVSGDKPEQPTLGRTPPAYGVVQIVAGRSAHSYPLRSDVRDPSFPRTGTHFYYDV</sequence>
<accession>A0A4P9VXI5</accession>
<evidence type="ECO:0000313" key="3">
    <source>
        <dbReference type="Proteomes" id="UP000269721"/>
    </source>
</evidence>
<name>A0A4P9VXI5_9FUNG</name>
<feature type="compositionally biased region" description="Basic and acidic residues" evidence="1">
    <location>
        <begin position="38"/>
        <end position="50"/>
    </location>
</feature>
<feature type="region of interest" description="Disordered" evidence="1">
    <location>
        <begin position="1"/>
        <end position="50"/>
    </location>
</feature>
<dbReference type="AlphaFoldDB" id="A0A4P9VXI5"/>
<gene>
    <name evidence="2" type="ORF">BDK51DRAFT_41783</name>
</gene>